<dbReference type="RefSeq" id="WP_183342888.1">
    <property type="nucleotide sequence ID" value="NZ_JACHNU010000003.1"/>
</dbReference>
<dbReference type="Pfam" id="PF13408">
    <property type="entry name" value="Zn_ribbon_recom"/>
    <property type="match status" value="1"/>
</dbReference>
<dbReference type="Proteomes" id="UP000585272">
    <property type="component" value="Unassembled WGS sequence"/>
</dbReference>
<evidence type="ECO:0000259" key="4">
    <source>
        <dbReference type="PROSITE" id="PS51736"/>
    </source>
</evidence>
<dbReference type="PANTHER" id="PTHR30461:SF2">
    <property type="entry name" value="SERINE RECOMBINASE PINE-RELATED"/>
    <property type="match status" value="1"/>
</dbReference>
<dbReference type="InterPro" id="IPR011109">
    <property type="entry name" value="DNA_bind_recombinase_dom"/>
</dbReference>
<dbReference type="InterPro" id="IPR006119">
    <property type="entry name" value="Resolv_N"/>
</dbReference>
<dbReference type="SUPFAM" id="SSF53041">
    <property type="entry name" value="Resolvase-like"/>
    <property type="match status" value="1"/>
</dbReference>
<dbReference type="PANTHER" id="PTHR30461">
    <property type="entry name" value="DNA-INVERTASE FROM LAMBDOID PROPHAGE"/>
    <property type="match status" value="1"/>
</dbReference>
<dbReference type="SMART" id="SM00857">
    <property type="entry name" value="Resolvase"/>
    <property type="match status" value="1"/>
</dbReference>
<dbReference type="PROSITE" id="PS51736">
    <property type="entry name" value="RECOMBINASES_3"/>
    <property type="match status" value="1"/>
</dbReference>
<feature type="coiled-coil region" evidence="3">
    <location>
        <begin position="353"/>
        <end position="407"/>
    </location>
</feature>
<dbReference type="AlphaFoldDB" id="A0A840IGT4"/>
<evidence type="ECO:0000256" key="3">
    <source>
        <dbReference type="SAM" id="Coils"/>
    </source>
</evidence>
<keyword evidence="1" id="KW-0238">DNA-binding</keyword>
<dbReference type="GO" id="GO:0000150">
    <property type="term" value="F:DNA strand exchange activity"/>
    <property type="evidence" value="ECO:0007669"/>
    <property type="project" value="InterPro"/>
</dbReference>
<protein>
    <submittedName>
        <fullName evidence="6">DNA invertase Pin-like site-specific DNA recombinase</fullName>
    </submittedName>
</protein>
<keyword evidence="3" id="KW-0175">Coiled coil</keyword>
<feature type="domain" description="Resolvase/invertase-type recombinase catalytic" evidence="4">
    <location>
        <begin position="8"/>
        <end position="170"/>
    </location>
</feature>
<comment type="caution">
    <text evidence="6">The sequence shown here is derived from an EMBL/GenBank/DDBJ whole genome shotgun (WGS) entry which is preliminary data.</text>
</comment>
<evidence type="ECO:0000259" key="5">
    <source>
        <dbReference type="PROSITE" id="PS51737"/>
    </source>
</evidence>
<gene>
    <name evidence="6" type="ORF">BDZ31_002749</name>
</gene>
<evidence type="ECO:0000256" key="1">
    <source>
        <dbReference type="ARBA" id="ARBA00023125"/>
    </source>
</evidence>
<evidence type="ECO:0000256" key="2">
    <source>
        <dbReference type="ARBA" id="ARBA00023172"/>
    </source>
</evidence>
<dbReference type="EMBL" id="JACHNU010000003">
    <property type="protein sequence ID" value="MBB4663160.1"/>
    <property type="molecule type" value="Genomic_DNA"/>
</dbReference>
<keyword evidence="7" id="KW-1185">Reference proteome</keyword>
<sequence length="458" mass="50367">MAAARQRRALGVVRVSRVAGRDGRGARDDRGDRLLSPAEQRDRIERLCERERLDLLDLNVQPELNTSGGDPLSKREGLRTAIEAVEAGRAEVIVVAYFDRLVRSLRVQAEVLERIEAAGGRVLAADVGEISGETAAKWLSATMLGMVSEYVRRTTAERTRGAQRRAVEEGRPPFPLIPGLIRVKERVEIDHDLADVVREAVAMRARKETIASIRGHLRSQGIERSYHGVQSLISSRLLIGEVVFGDYRGSVPALIEDRALWEKAQRARVPRGRRPRSDRLLARLGVLRCGTCGARMVVGSANNRQYPLYRCPPVGDCTRRVTISAELVEGTVVDHVKLLLADLNGRASADQGMLAASARLDRTQEELDAAIRAFSALGDEPAAVARLAELRANRDAARDEYERMADTQAALTITVADWDDLTRDEQRDLISAVIETVTVQPGRGADRIAVHPRALAAS</sequence>
<dbReference type="Gene3D" id="3.90.1750.20">
    <property type="entry name" value="Putative Large Serine Recombinase, Chain B, Domain 2"/>
    <property type="match status" value="1"/>
</dbReference>
<dbReference type="InterPro" id="IPR025827">
    <property type="entry name" value="Zn_ribbon_recom_dom"/>
</dbReference>
<organism evidence="6 7">
    <name type="scientific">Conexibacter arvalis</name>
    <dbReference type="NCBI Taxonomy" id="912552"/>
    <lineage>
        <taxon>Bacteria</taxon>
        <taxon>Bacillati</taxon>
        <taxon>Actinomycetota</taxon>
        <taxon>Thermoleophilia</taxon>
        <taxon>Solirubrobacterales</taxon>
        <taxon>Conexibacteraceae</taxon>
        <taxon>Conexibacter</taxon>
    </lineage>
</organism>
<evidence type="ECO:0000313" key="6">
    <source>
        <dbReference type="EMBL" id="MBB4663160.1"/>
    </source>
</evidence>
<feature type="domain" description="Recombinase" evidence="5">
    <location>
        <begin position="173"/>
        <end position="274"/>
    </location>
</feature>
<evidence type="ECO:0000313" key="7">
    <source>
        <dbReference type="Proteomes" id="UP000585272"/>
    </source>
</evidence>
<dbReference type="Pfam" id="PF00239">
    <property type="entry name" value="Resolvase"/>
    <property type="match status" value="1"/>
</dbReference>
<dbReference type="CDD" id="cd00338">
    <property type="entry name" value="Ser_Recombinase"/>
    <property type="match status" value="1"/>
</dbReference>
<reference evidence="6 7" key="1">
    <citation type="submission" date="2020-08" db="EMBL/GenBank/DDBJ databases">
        <title>Genomic Encyclopedia of Archaeal and Bacterial Type Strains, Phase II (KMG-II): from individual species to whole genera.</title>
        <authorList>
            <person name="Goeker M."/>
        </authorList>
    </citation>
    <scope>NUCLEOTIDE SEQUENCE [LARGE SCALE GENOMIC DNA]</scope>
    <source>
        <strain evidence="6 7">DSM 23288</strain>
    </source>
</reference>
<keyword evidence="2" id="KW-0233">DNA recombination</keyword>
<dbReference type="InterPro" id="IPR036162">
    <property type="entry name" value="Resolvase-like_N_sf"/>
</dbReference>
<proteinExistence type="predicted"/>
<dbReference type="PROSITE" id="PS51737">
    <property type="entry name" value="RECOMBINASE_DNA_BIND"/>
    <property type="match status" value="1"/>
</dbReference>
<dbReference type="Gene3D" id="3.40.50.1390">
    <property type="entry name" value="Resolvase, N-terminal catalytic domain"/>
    <property type="match status" value="1"/>
</dbReference>
<dbReference type="GO" id="GO:0003677">
    <property type="term" value="F:DNA binding"/>
    <property type="evidence" value="ECO:0007669"/>
    <property type="project" value="UniProtKB-KW"/>
</dbReference>
<accession>A0A840IGT4</accession>
<name>A0A840IGT4_9ACTN</name>
<dbReference type="InterPro" id="IPR050639">
    <property type="entry name" value="SSR_resolvase"/>
</dbReference>
<dbReference type="InterPro" id="IPR038109">
    <property type="entry name" value="DNA_bind_recomb_sf"/>
</dbReference>